<reference evidence="3" key="1">
    <citation type="journal article" date="2014" name="Science">
        <title>Ancient hybridizations among the ancestral genomes of bread wheat.</title>
        <authorList>
            <consortium name="International Wheat Genome Sequencing Consortium,"/>
            <person name="Marcussen T."/>
            <person name="Sandve S.R."/>
            <person name="Heier L."/>
            <person name="Spannagl M."/>
            <person name="Pfeifer M."/>
            <person name="Jakobsen K.S."/>
            <person name="Wulff B.B."/>
            <person name="Steuernagel B."/>
            <person name="Mayer K.F."/>
            <person name="Olsen O.A."/>
        </authorList>
    </citation>
    <scope>NUCLEOTIDE SEQUENCE [LARGE SCALE GENOMIC DNA]</scope>
    <source>
        <strain evidence="3">cv. AL8/78</strain>
    </source>
</reference>
<reference evidence="2" key="3">
    <citation type="journal article" date="2017" name="Nature">
        <title>Genome sequence of the progenitor of the wheat D genome Aegilops tauschii.</title>
        <authorList>
            <person name="Luo M.C."/>
            <person name="Gu Y.Q."/>
            <person name="Puiu D."/>
            <person name="Wang H."/>
            <person name="Twardziok S.O."/>
            <person name="Deal K.R."/>
            <person name="Huo N."/>
            <person name="Zhu T."/>
            <person name="Wang L."/>
            <person name="Wang Y."/>
            <person name="McGuire P.E."/>
            <person name="Liu S."/>
            <person name="Long H."/>
            <person name="Ramasamy R.K."/>
            <person name="Rodriguez J.C."/>
            <person name="Van S.L."/>
            <person name="Yuan L."/>
            <person name="Wang Z."/>
            <person name="Xia Z."/>
            <person name="Xiao L."/>
            <person name="Anderson O.D."/>
            <person name="Ouyang S."/>
            <person name="Liang Y."/>
            <person name="Zimin A.V."/>
            <person name="Pertea G."/>
            <person name="Qi P."/>
            <person name="Bennetzen J.L."/>
            <person name="Dai X."/>
            <person name="Dawson M.W."/>
            <person name="Muller H.G."/>
            <person name="Kugler K."/>
            <person name="Rivarola-Duarte L."/>
            <person name="Spannagl M."/>
            <person name="Mayer K.F.X."/>
            <person name="Lu F.H."/>
            <person name="Bevan M.W."/>
            <person name="Leroy P."/>
            <person name="Li P."/>
            <person name="You F.M."/>
            <person name="Sun Q."/>
            <person name="Liu Z."/>
            <person name="Lyons E."/>
            <person name="Wicker T."/>
            <person name="Salzberg S.L."/>
            <person name="Devos K.M."/>
            <person name="Dvorak J."/>
        </authorList>
    </citation>
    <scope>NUCLEOTIDE SEQUENCE [LARGE SCALE GENOMIC DNA]</scope>
    <source>
        <strain evidence="2">cv. AL8/78</strain>
    </source>
</reference>
<organism evidence="2 3">
    <name type="scientific">Aegilops tauschii subsp. strangulata</name>
    <name type="common">Goatgrass</name>
    <dbReference type="NCBI Taxonomy" id="200361"/>
    <lineage>
        <taxon>Eukaryota</taxon>
        <taxon>Viridiplantae</taxon>
        <taxon>Streptophyta</taxon>
        <taxon>Embryophyta</taxon>
        <taxon>Tracheophyta</taxon>
        <taxon>Spermatophyta</taxon>
        <taxon>Magnoliopsida</taxon>
        <taxon>Liliopsida</taxon>
        <taxon>Poales</taxon>
        <taxon>Poaceae</taxon>
        <taxon>BOP clade</taxon>
        <taxon>Pooideae</taxon>
        <taxon>Triticodae</taxon>
        <taxon>Triticeae</taxon>
        <taxon>Triticinae</taxon>
        <taxon>Aegilops</taxon>
    </lineage>
</organism>
<evidence type="ECO:0000313" key="2">
    <source>
        <dbReference type="EnsemblPlants" id="AET1Gv20137700.10"/>
    </source>
</evidence>
<reference evidence="3" key="2">
    <citation type="journal article" date="2017" name="Nat. Plants">
        <title>The Aegilops tauschii genome reveals multiple impacts of transposons.</title>
        <authorList>
            <person name="Zhao G."/>
            <person name="Zou C."/>
            <person name="Li K."/>
            <person name="Wang K."/>
            <person name="Li T."/>
            <person name="Gao L."/>
            <person name="Zhang X."/>
            <person name="Wang H."/>
            <person name="Yang Z."/>
            <person name="Liu X."/>
            <person name="Jiang W."/>
            <person name="Mao L."/>
            <person name="Kong X."/>
            <person name="Jiao Y."/>
            <person name="Jia J."/>
        </authorList>
    </citation>
    <scope>NUCLEOTIDE SEQUENCE [LARGE SCALE GENOMIC DNA]</scope>
    <source>
        <strain evidence="3">cv. AL8/78</strain>
    </source>
</reference>
<evidence type="ECO:0000313" key="3">
    <source>
        <dbReference type="Proteomes" id="UP000015105"/>
    </source>
</evidence>
<reference evidence="2" key="4">
    <citation type="submission" date="2019-03" db="UniProtKB">
        <authorList>
            <consortium name="EnsemblPlants"/>
        </authorList>
    </citation>
    <scope>IDENTIFICATION</scope>
</reference>
<dbReference type="Proteomes" id="UP000015105">
    <property type="component" value="Chromosome 1D"/>
</dbReference>
<accession>A0A452XS29</accession>
<feature type="region of interest" description="Disordered" evidence="1">
    <location>
        <begin position="1"/>
        <end position="30"/>
    </location>
</feature>
<evidence type="ECO:0000256" key="1">
    <source>
        <dbReference type="SAM" id="MobiDB-lite"/>
    </source>
</evidence>
<protein>
    <submittedName>
        <fullName evidence="2">Uncharacterized protein</fullName>
    </submittedName>
</protein>
<sequence length="58" mass="6457">MLVGQGDFLEADEQLRPHPGRHKRTPISVDTSMRKRVAASDDAPAYDATGHLRWRVSG</sequence>
<reference evidence="2" key="5">
    <citation type="journal article" date="2021" name="G3 (Bethesda)">
        <title>Aegilops tauschii genome assembly Aet v5.0 features greater sequence contiguity and improved annotation.</title>
        <authorList>
            <person name="Wang L."/>
            <person name="Zhu T."/>
            <person name="Rodriguez J.C."/>
            <person name="Deal K.R."/>
            <person name="Dubcovsky J."/>
            <person name="McGuire P.E."/>
            <person name="Lux T."/>
            <person name="Spannagl M."/>
            <person name="Mayer K.F.X."/>
            <person name="Baldrich P."/>
            <person name="Meyers B.C."/>
            <person name="Huo N."/>
            <person name="Gu Y.Q."/>
            <person name="Zhou H."/>
            <person name="Devos K.M."/>
            <person name="Bennetzen J.L."/>
            <person name="Unver T."/>
            <person name="Budak H."/>
            <person name="Gulick P.J."/>
            <person name="Galiba G."/>
            <person name="Kalapos B."/>
            <person name="Nelson D.R."/>
            <person name="Li P."/>
            <person name="You F.M."/>
            <person name="Luo M.C."/>
            <person name="Dvorak J."/>
        </authorList>
    </citation>
    <scope>NUCLEOTIDE SEQUENCE [LARGE SCALE GENOMIC DNA]</scope>
    <source>
        <strain evidence="2">cv. AL8/78</strain>
    </source>
</reference>
<dbReference type="EnsemblPlants" id="AET1Gv20137700.10">
    <property type="protein sequence ID" value="AET1Gv20137700.10"/>
    <property type="gene ID" value="AET1Gv20137700"/>
</dbReference>
<proteinExistence type="predicted"/>
<name>A0A452XS29_AEGTS</name>
<dbReference type="Gramene" id="AET1Gv20137700.10">
    <property type="protein sequence ID" value="AET1Gv20137700.10"/>
    <property type="gene ID" value="AET1Gv20137700"/>
</dbReference>
<keyword evidence="3" id="KW-1185">Reference proteome</keyword>
<dbReference type="AlphaFoldDB" id="A0A452XS29"/>